<dbReference type="Gene3D" id="1.20.5.170">
    <property type="match status" value="1"/>
</dbReference>
<feature type="domain" description="NR LBD" evidence="10">
    <location>
        <begin position="1"/>
        <end position="302"/>
    </location>
</feature>
<dbReference type="PANTHER" id="PTHR11988:SF27">
    <property type="entry name" value="GH27708P"/>
    <property type="match status" value="1"/>
</dbReference>
<evidence type="ECO:0000256" key="1">
    <source>
        <dbReference type="ARBA" id="ARBA00004123"/>
    </source>
</evidence>
<evidence type="ECO:0000256" key="3">
    <source>
        <dbReference type="ARBA" id="ARBA00023125"/>
    </source>
</evidence>
<dbReference type="HOGENOM" id="CLU_080267_0_0_1"/>
<dbReference type="CDD" id="cd14695">
    <property type="entry name" value="bZIP_HLF"/>
    <property type="match status" value="1"/>
</dbReference>
<dbReference type="AlphaFoldDB" id="T1JS47"/>
<evidence type="ECO:0000256" key="4">
    <source>
        <dbReference type="ARBA" id="ARBA00023163"/>
    </source>
</evidence>
<reference evidence="11" key="2">
    <citation type="submission" date="2015-06" db="UniProtKB">
        <authorList>
            <consortium name="EnsemblMetazoa"/>
        </authorList>
    </citation>
    <scope>IDENTIFICATION</scope>
</reference>
<evidence type="ECO:0000259" key="10">
    <source>
        <dbReference type="PROSITE" id="PS51843"/>
    </source>
</evidence>
<dbReference type="GO" id="GO:0003707">
    <property type="term" value="F:nuclear steroid receptor activity"/>
    <property type="evidence" value="ECO:0007669"/>
    <property type="project" value="InterPro"/>
</dbReference>
<dbReference type="InterPro" id="IPR004827">
    <property type="entry name" value="bZIP"/>
</dbReference>
<dbReference type="Pfam" id="PF00104">
    <property type="entry name" value="Hormone_recep"/>
    <property type="match status" value="1"/>
</dbReference>
<keyword evidence="2" id="KW-0805">Transcription regulation</keyword>
<evidence type="ECO:0000256" key="2">
    <source>
        <dbReference type="ARBA" id="ARBA00023015"/>
    </source>
</evidence>
<dbReference type="Gene3D" id="1.10.565.10">
    <property type="entry name" value="Retinoid X Receptor"/>
    <property type="match status" value="1"/>
</dbReference>
<name>T1JS47_TETUR</name>
<accession>T1JS47</accession>
<dbReference type="EnsemblMetazoa" id="tetur01g09220.1">
    <property type="protein sequence ID" value="tetur01g09220.1"/>
    <property type="gene ID" value="tetur01g09220"/>
</dbReference>
<keyword evidence="6" id="KW-0539">Nucleus</keyword>
<dbReference type="Proteomes" id="UP000015104">
    <property type="component" value="Unassembled WGS sequence"/>
</dbReference>
<dbReference type="EMBL" id="CAEY01000458">
    <property type="status" value="NOT_ANNOTATED_CDS"/>
    <property type="molecule type" value="Genomic_DNA"/>
</dbReference>
<dbReference type="SUPFAM" id="SSF48508">
    <property type="entry name" value="Nuclear receptor ligand-binding domain"/>
    <property type="match status" value="1"/>
</dbReference>
<dbReference type="GO" id="GO:0005634">
    <property type="term" value="C:nucleus"/>
    <property type="evidence" value="ECO:0007669"/>
    <property type="project" value="UniProtKB-SubCell"/>
</dbReference>
<evidence type="ECO:0000256" key="8">
    <source>
        <dbReference type="SAM" id="MobiDB-lite"/>
    </source>
</evidence>
<dbReference type="eggNOG" id="KOG3575">
    <property type="taxonomic scope" value="Eukaryota"/>
</dbReference>
<dbReference type="InterPro" id="IPR040223">
    <property type="entry name" value="PAR_bZIP"/>
</dbReference>
<dbReference type="STRING" id="32264.T1JS47"/>
<sequence>MNHFPFGFKFSAPTPPESPRHFVDAPLDLTSSSNSPSPPTLMLSLPSCSYQVPSLPSCSYQMPSTSFSHSSPSTSNPKKNKKFDDFEEIATPTKRTKKNIIINQTDSNQSAPSPTPSCVSSVSSTKKRTKVPDELKDEAYRLKRDKNNIAAKKSRDARRAREEETQVKADTLERIVLILKTENEMLRREVEQLKGQLFFNVPFTFVLLDTFLSNKLWTIGYSHQAGVGAIFDRVLTELVAKMRELKMDKTELGCLRSIVLFNPEAKHLKSISQIELLREKVYAVFEDYCKSTYPEQVLAIEH</sequence>
<dbReference type="eggNOG" id="KOG3119">
    <property type="taxonomic scope" value="Eukaryota"/>
</dbReference>
<feature type="compositionally biased region" description="Low complexity" evidence="8">
    <location>
        <begin position="26"/>
        <end position="43"/>
    </location>
</feature>
<evidence type="ECO:0000256" key="6">
    <source>
        <dbReference type="ARBA" id="ARBA00023242"/>
    </source>
</evidence>
<dbReference type="SUPFAM" id="SSF57959">
    <property type="entry name" value="Leucine zipper domain"/>
    <property type="match status" value="1"/>
</dbReference>
<feature type="region of interest" description="Disordered" evidence="8">
    <location>
        <begin position="1"/>
        <end position="43"/>
    </location>
</feature>
<keyword evidence="4" id="KW-0804">Transcription</keyword>
<dbReference type="Pfam" id="PF07716">
    <property type="entry name" value="bZIP_2"/>
    <property type="match status" value="1"/>
</dbReference>
<dbReference type="PROSITE" id="PS51843">
    <property type="entry name" value="NR_LBD"/>
    <property type="match status" value="1"/>
</dbReference>
<feature type="region of interest" description="Disordered" evidence="8">
    <location>
        <begin position="61"/>
        <end position="138"/>
    </location>
</feature>
<dbReference type="SMART" id="SM00338">
    <property type="entry name" value="BRLZ"/>
    <property type="match status" value="1"/>
</dbReference>
<dbReference type="PROSITE" id="PS50217">
    <property type="entry name" value="BZIP"/>
    <property type="match status" value="1"/>
</dbReference>
<protein>
    <recommendedName>
        <fullName evidence="13">BZIP domain-containing protein</fullName>
    </recommendedName>
</protein>
<evidence type="ECO:0000313" key="12">
    <source>
        <dbReference type="Proteomes" id="UP000015104"/>
    </source>
</evidence>
<dbReference type="PRINTS" id="PR00545">
    <property type="entry name" value="RETINOIDXR"/>
</dbReference>
<keyword evidence="7" id="KW-0175">Coiled coil</keyword>
<evidence type="ECO:0000256" key="5">
    <source>
        <dbReference type="ARBA" id="ARBA00023170"/>
    </source>
</evidence>
<proteinExistence type="predicted"/>
<evidence type="ECO:0000256" key="7">
    <source>
        <dbReference type="SAM" id="Coils"/>
    </source>
</evidence>
<evidence type="ECO:0000313" key="11">
    <source>
        <dbReference type="EnsemblMetazoa" id="tetur01g09220.1"/>
    </source>
</evidence>
<keyword evidence="3" id="KW-0238">DNA-binding</keyword>
<evidence type="ECO:0000259" key="9">
    <source>
        <dbReference type="PROSITE" id="PS50217"/>
    </source>
</evidence>
<feature type="coiled-coil region" evidence="7">
    <location>
        <begin position="169"/>
        <end position="196"/>
    </location>
</feature>
<comment type="subcellular location">
    <subcellularLocation>
        <location evidence="1">Nucleus</location>
    </subcellularLocation>
</comment>
<dbReference type="GO" id="GO:0008270">
    <property type="term" value="F:zinc ion binding"/>
    <property type="evidence" value="ECO:0007669"/>
    <property type="project" value="InterPro"/>
</dbReference>
<dbReference type="InterPro" id="IPR000536">
    <property type="entry name" value="Nucl_hrmn_rcpt_lig-bd"/>
</dbReference>
<feature type="compositionally biased region" description="Low complexity" evidence="8">
    <location>
        <begin position="64"/>
        <end position="77"/>
    </location>
</feature>
<evidence type="ECO:0008006" key="13">
    <source>
        <dbReference type="Google" id="ProtNLM"/>
    </source>
</evidence>
<dbReference type="GO" id="GO:0000978">
    <property type="term" value="F:RNA polymerase II cis-regulatory region sequence-specific DNA binding"/>
    <property type="evidence" value="ECO:0007669"/>
    <property type="project" value="TreeGrafter"/>
</dbReference>
<dbReference type="InterPro" id="IPR035500">
    <property type="entry name" value="NHR-like_dom_sf"/>
</dbReference>
<organism evidence="11 12">
    <name type="scientific">Tetranychus urticae</name>
    <name type="common">Two-spotted spider mite</name>
    <dbReference type="NCBI Taxonomy" id="32264"/>
    <lineage>
        <taxon>Eukaryota</taxon>
        <taxon>Metazoa</taxon>
        <taxon>Ecdysozoa</taxon>
        <taxon>Arthropoda</taxon>
        <taxon>Chelicerata</taxon>
        <taxon>Arachnida</taxon>
        <taxon>Acari</taxon>
        <taxon>Acariformes</taxon>
        <taxon>Trombidiformes</taxon>
        <taxon>Prostigmata</taxon>
        <taxon>Eleutherengona</taxon>
        <taxon>Raphignathae</taxon>
        <taxon>Tetranychoidea</taxon>
        <taxon>Tetranychidae</taxon>
        <taxon>Tetranychus</taxon>
    </lineage>
</organism>
<dbReference type="PANTHER" id="PTHR11988">
    <property type="entry name" value="THYROTROPH EMBRYONIC FACTOR RELATED"/>
    <property type="match status" value="1"/>
</dbReference>
<dbReference type="InterPro" id="IPR000003">
    <property type="entry name" value="Retinoid-X_rcpt/HNF4"/>
</dbReference>
<reference evidence="12" key="1">
    <citation type="submission" date="2011-08" db="EMBL/GenBank/DDBJ databases">
        <authorList>
            <person name="Rombauts S."/>
        </authorList>
    </citation>
    <scope>NUCLEOTIDE SEQUENCE</scope>
    <source>
        <strain evidence="12">London</strain>
    </source>
</reference>
<feature type="domain" description="BZIP" evidence="9">
    <location>
        <begin position="137"/>
        <end position="197"/>
    </location>
</feature>
<feature type="region of interest" description="Disordered" evidence="8">
    <location>
        <begin position="146"/>
        <end position="165"/>
    </location>
</feature>
<keyword evidence="5" id="KW-0675">Receptor</keyword>
<dbReference type="InterPro" id="IPR046347">
    <property type="entry name" value="bZIP_sf"/>
</dbReference>
<feature type="compositionally biased region" description="Low complexity" evidence="8">
    <location>
        <begin position="110"/>
        <end position="124"/>
    </location>
</feature>
<keyword evidence="12" id="KW-1185">Reference proteome</keyword>